<evidence type="ECO:0000313" key="1">
    <source>
        <dbReference type="EMBL" id="PCG08223.1"/>
    </source>
</evidence>
<dbReference type="InterPro" id="IPR025515">
    <property type="entry name" value="DUF4403"/>
</dbReference>
<name>A0A2A4HW39_9SPHN</name>
<dbReference type="Proteomes" id="UP000218784">
    <property type="component" value="Unassembled WGS sequence"/>
</dbReference>
<sequence length="488" mass="53073">MGDDRVRRLLLLTLILPVAACHRPQDHPAPPRVDTENAKLPDQSSTITVPVVADMGQLERGLEKELPRTLWTIDEQRDRCVAGRRIGKLKVTPDLGCRLVGRVTRGAIALSGSGERLRIVMPVRASISARKVGGVVSETATGSATVRATARLRIVGNWQPTATVDLDYDWREEPGIDIAGQRITFTSKADEKLKRVVADLERDLPRHLAKLGLRAQLADIWAKAFTSIELSKRNPPAWLRIAPRTLGFGGYRIDGRRLTLLLSAEALTQTFVGQRPADPPVTPLPPPGRVSGQPGLRFFVPVLADYAQLEPVVQRTLAKLAARGITLAGIGRVDAEFGKVTVYATTGGRLAIGVTAKVRTHDGSIGPTSGEVWLSALPYNEPGSQLVRARDVSLVTRTDSTAVDLLVHLFDDAQVHDAIALALQHDFAPDYQKVIGKAQRAIGHRQEGDFLLSTDVTRVTNGQLQVTGAGLFMPVRAEGSARIEYRPR</sequence>
<gene>
    <name evidence="1" type="ORF">COA17_14265</name>
</gene>
<reference evidence="1 2" key="1">
    <citation type="submission" date="2017-09" db="EMBL/GenBank/DDBJ databases">
        <title>Sphingomonas ginsenosidimutans KACC 14949, whole genome shotgun sequence.</title>
        <authorList>
            <person name="Feng G."/>
            <person name="Zhu H."/>
        </authorList>
    </citation>
    <scope>NUCLEOTIDE SEQUENCE [LARGE SCALE GENOMIC DNA]</scope>
    <source>
        <strain evidence="1 2">KACC 14949</strain>
    </source>
</reference>
<organism evidence="1 2">
    <name type="scientific">Sphingomonas ginsenosidimutans</name>
    <dbReference type="NCBI Taxonomy" id="862134"/>
    <lineage>
        <taxon>Bacteria</taxon>
        <taxon>Pseudomonadati</taxon>
        <taxon>Pseudomonadota</taxon>
        <taxon>Alphaproteobacteria</taxon>
        <taxon>Sphingomonadales</taxon>
        <taxon>Sphingomonadaceae</taxon>
        <taxon>Sphingomonas</taxon>
    </lineage>
</organism>
<proteinExistence type="predicted"/>
<evidence type="ECO:0008006" key="3">
    <source>
        <dbReference type="Google" id="ProtNLM"/>
    </source>
</evidence>
<keyword evidence="2" id="KW-1185">Reference proteome</keyword>
<dbReference type="EMBL" id="NWVD01000007">
    <property type="protein sequence ID" value="PCG08223.1"/>
    <property type="molecule type" value="Genomic_DNA"/>
</dbReference>
<evidence type="ECO:0000313" key="2">
    <source>
        <dbReference type="Proteomes" id="UP000218784"/>
    </source>
</evidence>
<comment type="caution">
    <text evidence="1">The sequence shown here is derived from an EMBL/GenBank/DDBJ whole genome shotgun (WGS) entry which is preliminary data.</text>
</comment>
<accession>A0A2A4HW39</accession>
<dbReference type="Pfam" id="PF14356">
    <property type="entry name" value="DUF4403"/>
    <property type="match status" value="1"/>
</dbReference>
<protein>
    <recommendedName>
        <fullName evidence="3">DUF4403 domain-containing protein</fullName>
    </recommendedName>
</protein>
<dbReference type="AlphaFoldDB" id="A0A2A4HW39"/>